<dbReference type="InterPro" id="IPR011009">
    <property type="entry name" value="Kinase-like_dom_sf"/>
</dbReference>
<feature type="domain" description="Protein kinase" evidence="6">
    <location>
        <begin position="349"/>
        <end position="660"/>
    </location>
</feature>
<dbReference type="AlphaFoldDB" id="A8NYY0"/>
<sequence>MLASDRGHSVQYSALVQDLTIFAYGESDRYLSILPFVRALRGMVNVRRLSLHVSSDNTDYILYCLHREGQLSLPRRSTLPSLRHVVLNSSSDLLPIASRRDLFSIVLTDFMDGRAVDYLAHSLHFDVNRTHLTSLRIRIKAGLDLSQTVLPTLQENLPKLETLSVEQPKLNAKEVLTALATNSGWFTEMQCFALNPSAGVLYERKKYGIQYHYRELRWLFDEISASRKFLKAMSIGTVIYVPLGRDGKYIEAKTASDKRWWNSKFSDSVDRFPQCHFSDWEALDKSGHYIPHLVCAVHLRFQPGRIKVIQIDYDSPLSLAFLTMLSAKDLKGVVELHWRDKGDPRHGAVKFTGSISCAFHKCVWTGTDMRSRERVVVKAIALADDSEHEVTRLQRLTRCLDHAKAKGLTLFVDILASEVTNVYSVVCLTAHGMSLRDVLDIKELVPLPLNQVKAFSHQILSGIQYLHTQDIIHTDITPSNVVLVQDDITCYQEYTATNEVVTKHRLRSIAVKLIDLDGYFDWRVQCEPRYAAGTRGYRAPEISLGIPWTKGIDIFSFGCTLWELHSGGALFNPSDDWTKQLRIIERFAGKLSSNFFERLRIDGSPYSKEDFKLSWRHAEDRESQMIQIRRPDLRDLLKACLQGDDRVRVGVDQALQHRFYNSLS</sequence>
<accession>A8NYY0</accession>
<keyword evidence="1" id="KW-0723">Serine/threonine-protein kinase</keyword>
<comment type="caution">
    <text evidence="7">The sequence shown here is derived from an EMBL/GenBank/DDBJ whole genome shotgun (WGS) entry which is preliminary data.</text>
</comment>
<gene>
    <name evidence="7" type="ORF">CC1G_01467</name>
</gene>
<keyword evidence="5" id="KW-0067">ATP-binding</keyword>
<dbReference type="Gene3D" id="1.10.510.10">
    <property type="entry name" value="Transferase(Phosphotransferase) domain 1"/>
    <property type="match status" value="1"/>
</dbReference>
<dbReference type="EMBL" id="AACS02000005">
    <property type="protein sequence ID" value="EAU84471.2"/>
    <property type="molecule type" value="Genomic_DNA"/>
</dbReference>
<dbReference type="RefSeq" id="XP_001837555.2">
    <property type="nucleotide sequence ID" value="XM_001837503.2"/>
</dbReference>
<evidence type="ECO:0000256" key="4">
    <source>
        <dbReference type="ARBA" id="ARBA00022777"/>
    </source>
</evidence>
<dbReference type="GO" id="GO:0005524">
    <property type="term" value="F:ATP binding"/>
    <property type="evidence" value="ECO:0007669"/>
    <property type="project" value="UniProtKB-KW"/>
</dbReference>
<dbReference type="InterPro" id="IPR000719">
    <property type="entry name" value="Prot_kinase_dom"/>
</dbReference>
<dbReference type="Proteomes" id="UP000001861">
    <property type="component" value="Unassembled WGS sequence"/>
</dbReference>
<evidence type="ECO:0000313" key="7">
    <source>
        <dbReference type="EMBL" id="EAU84471.2"/>
    </source>
</evidence>
<protein>
    <submittedName>
        <fullName evidence="7">CMGC/CLK protein kinase</fullName>
    </submittedName>
</protein>
<keyword evidence="4 7" id="KW-0418">Kinase</keyword>
<dbReference type="PROSITE" id="PS50011">
    <property type="entry name" value="PROTEIN_KINASE_DOM"/>
    <property type="match status" value="1"/>
</dbReference>
<dbReference type="InterPro" id="IPR051175">
    <property type="entry name" value="CLK_kinases"/>
</dbReference>
<evidence type="ECO:0000256" key="3">
    <source>
        <dbReference type="ARBA" id="ARBA00022741"/>
    </source>
</evidence>
<evidence type="ECO:0000256" key="1">
    <source>
        <dbReference type="ARBA" id="ARBA00022527"/>
    </source>
</evidence>
<evidence type="ECO:0000259" key="6">
    <source>
        <dbReference type="PROSITE" id="PS50011"/>
    </source>
</evidence>
<evidence type="ECO:0000313" key="8">
    <source>
        <dbReference type="Proteomes" id="UP000001861"/>
    </source>
</evidence>
<evidence type="ECO:0000256" key="2">
    <source>
        <dbReference type="ARBA" id="ARBA00022679"/>
    </source>
</evidence>
<dbReference type="GeneID" id="6014112"/>
<dbReference type="PANTHER" id="PTHR45646:SF11">
    <property type="entry name" value="SERINE_THREONINE-PROTEIN KINASE DOA"/>
    <property type="match status" value="1"/>
</dbReference>
<dbReference type="Pfam" id="PF00069">
    <property type="entry name" value="Pkinase"/>
    <property type="match status" value="1"/>
</dbReference>
<keyword evidence="3" id="KW-0547">Nucleotide-binding</keyword>
<dbReference type="KEGG" id="cci:CC1G_01467"/>
<dbReference type="SUPFAM" id="SSF56112">
    <property type="entry name" value="Protein kinase-like (PK-like)"/>
    <property type="match status" value="1"/>
</dbReference>
<dbReference type="GO" id="GO:0004674">
    <property type="term" value="F:protein serine/threonine kinase activity"/>
    <property type="evidence" value="ECO:0007669"/>
    <property type="project" value="UniProtKB-KW"/>
</dbReference>
<dbReference type="OrthoDB" id="3068150at2759"/>
<dbReference type="PANTHER" id="PTHR45646">
    <property type="entry name" value="SERINE/THREONINE-PROTEIN KINASE DOA-RELATED"/>
    <property type="match status" value="1"/>
</dbReference>
<dbReference type="VEuPathDB" id="FungiDB:CC1G_01467"/>
<dbReference type="PROSITE" id="PS00109">
    <property type="entry name" value="PROTEIN_KINASE_TYR"/>
    <property type="match status" value="1"/>
</dbReference>
<dbReference type="GO" id="GO:0005634">
    <property type="term" value="C:nucleus"/>
    <property type="evidence" value="ECO:0007669"/>
    <property type="project" value="TreeGrafter"/>
</dbReference>
<dbReference type="Gene3D" id="3.30.200.20">
    <property type="entry name" value="Phosphorylase Kinase, domain 1"/>
    <property type="match status" value="1"/>
</dbReference>
<proteinExistence type="predicted"/>
<evidence type="ECO:0000256" key="5">
    <source>
        <dbReference type="ARBA" id="ARBA00022840"/>
    </source>
</evidence>
<keyword evidence="8" id="KW-1185">Reference proteome</keyword>
<dbReference type="HOGENOM" id="CLU_413316_0_0_1"/>
<reference evidence="7 8" key="1">
    <citation type="journal article" date="2010" name="Proc. Natl. Acad. Sci. U.S.A.">
        <title>Insights into evolution of multicellular fungi from the assembled chromosomes of the mushroom Coprinopsis cinerea (Coprinus cinereus).</title>
        <authorList>
            <person name="Stajich J.E."/>
            <person name="Wilke S.K."/>
            <person name="Ahren D."/>
            <person name="Au C.H."/>
            <person name="Birren B.W."/>
            <person name="Borodovsky M."/>
            <person name="Burns C."/>
            <person name="Canback B."/>
            <person name="Casselton L.A."/>
            <person name="Cheng C.K."/>
            <person name="Deng J."/>
            <person name="Dietrich F.S."/>
            <person name="Fargo D.C."/>
            <person name="Farman M.L."/>
            <person name="Gathman A.C."/>
            <person name="Goldberg J."/>
            <person name="Guigo R."/>
            <person name="Hoegger P.J."/>
            <person name="Hooker J.B."/>
            <person name="Huggins A."/>
            <person name="James T.Y."/>
            <person name="Kamada T."/>
            <person name="Kilaru S."/>
            <person name="Kodira C."/>
            <person name="Kues U."/>
            <person name="Kupfer D."/>
            <person name="Kwan H.S."/>
            <person name="Lomsadze A."/>
            <person name="Li W."/>
            <person name="Lilly W.W."/>
            <person name="Ma L.J."/>
            <person name="Mackey A.J."/>
            <person name="Manning G."/>
            <person name="Martin F."/>
            <person name="Muraguchi H."/>
            <person name="Natvig D.O."/>
            <person name="Palmerini H."/>
            <person name="Ramesh M.A."/>
            <person name="Rehmeyer C.J."/>
            <person name="Roe B.A."/>
            <person name="Shenoy N."/>
            <person name="Stanke M."/>
            <person name="Ter-Hovhannisyan V."/>
            <person name="Tunlid A."/>
            <person name="Velagapudi R."/>
            <person name="Vision T.J."/>
            <person name="Zeng Q."/>
            <person name="Zolan M.E."/>
            <person name="Pukkila P.J."/>
        </authorList>
    </citation>
    <scope>NUCLEOTIDE SEQUENCE [LARGE SCALE GENOMIC DNA]</scope>
    <source>
        <strain evidence="8">Okayama-7 / 130 / ATCC MYA-4618 / FGSC 9003</strain>
    </source>
</reference>
<dbReference type="InParanoid" id="A8NYY0"/>
<dbReference type="InterPro" id="IPR008266">
    <property type="entry name" value="Tyr_kinase_AS"/>
</dbReference>
<name>A8NYY0_COPC7</name>
<organism evidence="7 8">
    <name type="scientific">Coprinopsis cinerea (strain Okayama-7 / 130 / ATCC MYA-4618 / FGSC 9003)</name>
    <name type="common">Inky cap fungus</name>
    <name type="synonym">Hormographiella aspergillata</name>
    <dbReference type="NCBI Taxonomy" id="240176"/>
    <lineage>
        <taxon>Eukaryota</taxon>
        <taxon>Fungi</taxon>
        <taxon>Dikarya</taxon>
        <taxon>Basidiomycota</taxon>
        <taxon>Agaricomycotina</taxon>
        <taxon>Agaricomycetes</taxon>
        <taxon>Agaricomycetidae</taxon>
        <taxon>Agaricales</taxon>
        <taxon>Agaricineae</taxon>
        <taxon>Psathyrellaceae</taxon>
        <taxon>Coprinopsis</taxon>
    </lineage>
</organism>
<dbReference type="eggNOG" id="KOG0671">
    <property type="taxonomic scope" value="Eukaryota"/>
</dbReference>
<keyword evidence="2" id="KW-0808">Transferase</keyword>